<name>A0ACC0G5V4_9ERIC</name>
<keyword evidence="2" id="KW-1185">Reference proteome</keyword>
<evidence type="ECO:0000313" key="2">
    <source>
        <dbReference type="Proteomes" id="UP001060215"/>
    </source>
</evidence>
<evidence type="ECO:0000313" key="1">
    <source>
        <dbReference type="EMBL" id="KAI7996224.1"/>
    </source>
</evidence>
<gene>
    <name evidence="1" type="ORF">LOK49_LG10G01444</name>
</gene>
<organism evidence="1 2">
    <name type="scientific">Camellia lanceoleosa</name>
    <dbReference type="NCBI Taxonomy" id="1840588"/>
    <lineage>
        <taxon>Eukaryota</taxon>
        <taxon>Viridiplantae</taxon>
        <taxon>Streptophyta</taxon>
        <taxon>Embryophyta</taxon>
        <taxon>Tracheophyta</taxon>
        <taxon>Spermatophyta</taxon>
        <taxon>Magnoliopsida</taxon>
        <taxon>eudicotyledons</taxon>
        <taxon>Gunneridae</taxon>
        <taxon>Pentapetalae</taxon>
        <taxon>asterids</taxon>
        <taxon>Ericales</taxon>
        <taxon>Theaceae</taxon>
        <taxon>Camellia</taxon>
    </lineage>
</organism>
<proteinExistence type="predicted"/>
<reference evidence="1 2" key="1">
    <citation type="journal article" date="2022" name="Plant J.">
        <title>Chromosome-level genome of Camellia lanceoleosa provides a valuable resource for understanding genome evolution and self-incompatibility.</title>
        <authorList>
            <person name="Gong W."/>
            <person name="Xiao S."/>
            <person name="Wang L."/>
            <person name="Liao Z."/>
            <person name="Chang Y."/>
            <person name="Mo W."/>
            <person name="Hu G."/>
            <person name="Li W."/>
            <person name="Zhao G."/>
            <person name="Zhu H."/>
            <person name="Hu X."/>
            <person name="Ji K."/>
            <person name="Xiang X."/>
            <person name="Song Q."/>
            <person name="Yuan D."/>
            <person name="Jin S."/>
            <person name="Zhang L."/>
        </authorList>
    </citation>
    <scope>NUCLEOTIDE SEQUENCE [LARGE SCALE GENOMIC DNA]</scope>
    <source>
        <strain evidence="1">SQ_2022a</strain>
    </source>
</reference>
<protein>
    <submittedName>
        <fullName evidence="1">UPF0481 protein</fullName>
    </submittedName>
</protein>
<dbReference type="Proteomes" id="UP001060215">
    <property type="component" value="Chromosome 10"/>
</dbReference>
<accession>A0ACC0G5V4</accession>
<sequence>MSVSSPIEIEESSDDAFVILIQNLSEENRREGTQSTTERDFTCICRVPQNLAGICSRATEPELVSIGPYHRDKHEVRGFRMYKLEFLRSLLSRIQEPQSSLRRMCRAMKELEYEARRRYSEPIDMSSDDFVQMMLLDGCFIIELFQQVCGSDDSTNANSLVFMKPWLIPILIGDLLKLENQLPFFVLERLSEYSIGNTEVSLVRQTEILGSVDEIFCPQDEISDSLDETFGSQANTSDPLVLQAFVLQALKCFNLVLPRSLESFKYRRQLWRIEENYHLLHLFYRSYSLPKRSFANLSNTSERRWLPRLSYLSNLTNLYRRRSHESPRYRPLSDQSIPCVTRLRHAGVKFRRQKGSRGNFLHINFHEGVLQLPPMIINDFTSTILINCVAFEQCYPRPTWKYFSEYIAFMSCLLNSSRDVTFLCDKGIISNFSYSDKRVANLFKKLGEHVVFNVRECYLKNEFREVEAYYSSNWATLRRTYFSSPWSTISAVSASFLLALTAIQTIIAILSYKVPHS</sequence>
<comment type="caution">
    <text evidence="1">The sequence shown here is derived from an EMBL/GenBank/DDBJ whole genome shotgun (WGS) entry which is preliminary data.</text>
</comment>
<dbReference type="EMBL" id="CM045767">
    <property type="protein sequence ID" value="KAI7996224.1"/>
    <property type="molecule type" value="Genomic_DNA"/>
</dbReference>